<dbReference type="RefSeq" id="XP_007869437.1">
    <property type="nucleotide sequence ID" value="XM_007871246.1"/>
</dbReference>
<feature type="region of interest" description="Disordered" evidence="1">
    <location>
        <begin position="28"/>
        <end position="72"/>
    </location>
</feature>
<keyword evidence="3" id="KW-1185">Reference proteome</keyword>
<proteinExistence type="predicted"/>
<dbReference type="AlphaFoldDB" id="S7RDH5"/>
<dbReference type="KEGG" id="gtr:GLOTRDRAFT_140656"/>
<evidence type="ECO:0000256" key="1">
    <source>
        <dbReference type="SAM" id="MobiDB-lite"/>
    </source>
</evidence>
<feature type="compositionally biased region" description="Polar residues" evidence="1">
    <location>
        <begin position="44"/>
        <end position="53"/>
    </location>
</feature>
<dbReference type="Proteomes" id="UP000030669">
    <property type="component" value="Unassembled WGS sequence"/>
</dbReference>
<dbReference type="HOGENOM" id="CLU_2722471_0_0_1"/>
<evidence type="ECO:0000313" key="2">
    <source>
        <dbReference type="EMBL" id="EPQ52270.1"/>
    </source>
</evidence>
<accession>S7RDH5</accession>
<gene>
    <name evidence="2" type="ORF">GLOTRDRAFT_140656</name>
</gene>
<reference evidence="2 3" key="1">
    <citation type="journal article" date="2012" name="Science">
        <title>The Paleozoic origin of enzymatic lignin decomposition reconstructed from 31 fungal genomes.</title>
        <authorList>
            <person name="Floudas D."/>
            <person name="Binder M."/>
            <person name="Riley R."/>
            <person name="Barry K."/>
            <person name="Blanchette R.A."/>
            <person name="Henrissat B."/>
            <person name="Martinez A.T."/>
            <person name="Otillar R."/>
            <person name="Spatafora J.W."/>
            <person name="Yadav J.S."/>
            <person name="Aerts A."/>
            <person name="Benoit I."/>
            <person name="Boyd A."/>
            <person name="Carlson A."/>
            <person name="Copeland A."/>
            <person name="Coutinho P.M."/>
            <person name="de Vries R.P."/>
            <person name="Ferreira P."/>
            <person name="Findley K."/>
            <person name="Foster B."/>
            <person name="Gaskell J."/>
            <person name="Glotzer D."/>
            <person name="Gorecki P."/>
            <person name="Heitman J."/>
            <person name="Hesse C."/>
            <person name="Hori C."/>
            <person name="Igarashi K."/>
            <person name="Jurgens J.A."/>
            <person name="Kallen N."/>
            <person name="Kersten P."/>
            <person name="Kohler A."/>
            <person name="Kuees U."/>
            <person name="Kumar T.K.A."/>
            <person name="Kuo A."/>
            <person name="LaButti K."/>
            <person name="Larrondo L.F."/>
            <person name="Lindquist E."/>
            <person name="Ling A."/>
            <person name="Lombard V."/>
            <person name="Lucas S."/>
            <person name="Lundell T."/>
            <person name="Martin R."/>
            <person name="McLaughlin D.J."/>
            <person name="Morgenstern I."/>
            <person name="Morin E."/>
            <person name="Murat C."/>
            <person name="Nagy L.G."/>
            <person name="Nolan M."/>
            <person name="Ohm R.A."/>
            <person name="Patyshakuliyeva A."/>
            <person name="Rokas A."/>
            <person name="Ruiz-Duenas F.J."/>
            <person name="Sabat G."/>
            <person name="Salamov A."/>
            <person name="Samejima M."/>
            <person name="Schmutz J."/>
            <person name="Slot J.C."/>
            <person name="St John F."/>
            <person name="Stenlid J."/>
            <person name="Sun H."/>
            <person name="Sun S."/>
            <person name="Syed K."/>
            <person name="Tsang A."/>
            <person name="Wiebenga A."/>
            <person name="Young D."/>
            <person name="Pisabarro A."/>
            <person name="Eastwood D.C."/>
            <person name="Martin F."/>
            <person name="Cullen D."/>
            <person name="Grigoriev I.V."/>
            <person name="Hibbett D.S."/>
        </authorList>
    </citation>
    <scope>NUCLEOTIDE SEQUENCE [LARGE SCALE GENOMIC DNA]</scope>
    <source>
        <strain evidence="2 3">ATCC 11539</strain>
    </source>
</reference>
<dbReference type="OrthoDB" id="10545342at2759"/>
<organism evidence="2 3">
    <name type="scientific">Gloeophyllum trabeum (strain ATCC 11539 / FP-39264 / Madison 617)</name>
    <name type="common">Brown rot fungus</name>
    <dbReference type="NCBI Taxonomy" id="670483"/>
    <lineage>
        <taxon>Eukaryota</taxon>
        <taxon>Fungi</taxon>
        <taxon>Dikarya</taxon>
        <taxon>Basidiomycota</taxon>
        <taxon>Agaricomycotina</taxon>
        <taxon>Agaricomycetes</taxon>
        <taxon>Gloeophyllales</taxon>
        <taxon>Gloeophyllaceae</taxon>
        <taxon>Gloeophyllum</taxon>
    </lineage>
</organism>
<sequence>MSTAPNRTLMVGAAAAAAGLGVYLVRSSAGSMTSTDPRAKQPEDANSTMQQSVGDVRQKTAAATGDRPSNDR</sequence>
<evidence type="ECO:0000313" key="3">
    <source>
        <dbReference type="Proteomes" id="UP000030669"/>
    </source>
</evidence>
<name>S7RDH5_GLOTA</name>
<dbReference type="GeneID" id="19304583"/>
<protein>
    <submittedName>
        <fullName evidence="2">Uncharacterized protein</fullName>
    </submittedName>
</protein>
<dbReference type="EMBL" id="KB469308">
    <property type="protein sequence ID" value="EPQ52270.1"/>
    <property type="molecule type" value="Genomic_DNA"/>
</dbReference>